<dbReference type="InterPro" id="IPR044822">
    <property type="entry name" value="Myb_DNA-bind_4"/>
</dbReference>
<accession>A0A8H4ADF2</accession>
<protein>
    <recommendedName>
        <fullName evidence="1">Myb/SANT-like DNA-binding domain-containing protein</fullName>
    </recommendedName>
</protein>
<dbReference type="Proteomes" id="UP000439903">
    <property type="component" value="Unassembled WGS sequence"/>
</dbReference>
<comment type="caution">
    <text evidence="2">The sequence shown here is derived from an EMBL/GenBank/DDBJ whole genome shotgun (WGS) entry which is preliminary data.</text>
</comment>
<evidence type="ECO:0000259" key="1">
    <source>
        <dbReference type="Pfam" id="PF13837"/>
    </source>
</evidence>
<dbReference type="AlphaFoldDB" id="A0A8H4ADF2"/>
<proteinExistence type="predicted"/>
<organism evidence="2 3">
    <name type="scientific">Gigaspora margarita</name>
    <dbReference type="NCBI Taxonomy" id="4874"/>
    <lineage>
        <taxon>Eukaryota</taxon>
        <taxon>Fungi</taxon>
        <taxon>Fungi incertae sedis</taxon>
        <taxon>Mucoromycota</taxon>
        <taxon>Glomeromycotina</taxon>
        <taxon>Glomeromycetes</taxon>
        <taxon>Diversisporales</taxon>
        <taxon>Gigasporaceae</taxon>
        <taxon>Gigaspora</taxon>
    </lineage>
</organism>
<name>A0A8H4ADF2_GIGMA</name>
<evidence type="ECO:0000313" key="2">
    <source>
        <dbReference type="EMBL" id="KAF0482705.1"/>
    </source>
</evidence>
<dbReference type="EMBL" id="WTPW01000759">
    <property type="protein sequence ID" value="KAF0482705.1"/>
    <property type="molecule type" value="Genomic_DNA"/>
</dbReference>
<evidence type="ECO:0000313" key="3">
    <source>
        <dbReference type="Proteomes" id="UP000439903"/>
    </source>
</evidence>
<keyword evidence="3" id="KW-1185">Reference proteome</keyword>
<dbReference type="Pfam" id="PF13837">
    <property type="entry name" value="Myb_DNA-bind_4"/>
    <property type="match status" value="1"/>
</dbReference>
<gene>
    <name evidence="2" type="ORF">F8M41_023388</name>
</gene>
<feature type="domain" description="Myb/SANT-like DNA-binding" evidence="1">
    <location>
        <begin position="62"/>
        <end position="127"/>
    </location>
</feature>
<reference evidence="2 3" key="1">
    <citation type="journal article" date="2019" name="Environ. Microbiol.">
        <title>At the nexus of three kingdoms: the genome of the mycorrhizal fungus Gigaspora margarita provides insights into plant, endobacterial and fungal interactions.</title>
        <authorList>
            <person name="Venice F."/>
            <person name="Ghignone S."/>
            <person name="Salvioli di Fossalunga A."/>
            <person name="Amselem J."/>
            <person name="Novero M."/>
            <person name="Xianan X."/>
            <person name="Sedzielewska Toro K."/>
            <person name="Morin E."/>
            <person name="Lipzen A."/>
            <person name="Grigoriev I.V."/>
            <person name="Henrissat B."/>
            <person name="Martin F.M."/>
            <person name="Bonfante P."/>
        </authorList>
    </citation>
    <scope>NUCLEOTIDE SEQUENCE [LARGE SCALE GENOMIC DNA]</scope>
    <source>
        <strain evidence="2 3">BEG34</strain>
    </source>
</reference>
<dbReference type="OrthoDB" id="5600249at2759"/>
<sequence length="129" mass="14997">MFRSKLYLIYISQTKIFVNILRNGQINTPEFIICSLFSFQNKLPNEINSTESEVNSNISSNNFWTDSETKALLFFLNDNFDLYQKNKQKFYAAAATSIGNNRTSTQVNSKIQSLKTRYKKENKEEIGKK</sequence>